<keyword evidence="1" id="KW-0238">DNA-binding</keyword>
<dbReference type="PANTHER" id="PTHR30461:SF2">
    <property type="entry name" value="SERINE RECOMBINASE PINE-RELATED"/>
    <property type="match status" value="1"/>
</dbReference>
<dbReference type="Pfam" id="PF00239">
    <property type="entry name" value="Resolvase"/>
    <property type="match status" value="1"/>
</dbReference>
<dbReference type="PROSITE" id="PS51736">
    <property type="entry name" value="RECOMBINASES_3"/>
    <property type="match status" value="1"/>
</dbReference>
<dbReference type="InterPro" id="IPR011109">
    <property type="entry name" value="DNA_bind_recombinase_dom"/>
</dbReference>
<dbReference type="SMART" id="SM00857">
    <property type="entry name" value="Resolvase"/>
    <property type="match status" value="1"/>
</dbReference>
<evidence type="ECO:0000259" key="4">
    <source>
        <dbReference type="PROSITE" id="PS51737"/>
    </source>
</evidence>
<dbReference type="GO" id="GO:0000150">
    <property type="term" value="F:DNA strand exchange activity"/>
    <property type="evidence" value="ECO:0007669"/>
    <property type="project" value="InterPro"/>
</dbReference>
<dbReference type="KEGG" id="ttq:NIES37_65730"/>
<feature type="domain" description="Resolvase/invertase-type recombinase catalytic" evidence="3">
    <location>
        <begin position="1"/>
        <end position="139"/>
    </location>
</feature>
<dbReference type="GO" id="GO:0003677">
    <property type="term" value="F:DNA binding"/>
    <property type="evidence" value="ECO:0007669"/>
    <property type="project" value="UniProtKB-KW"/>
</dbReference>
<dbReference type="Proteomes" id="UP000218785">
    <property type="component" value="Chromosome"/>
</dbReference>
<evidence type="ECO:0000256" key="1">
    <source>
        <dbReference type="ARBA" id="ARBA00023125"/>
    </source>
</evidence>
<keyword evidence="6" id="KW-1185">Reference proteome</keyword>
<dbReference type="InterPro" id="IPR006119">
    <property type="entry name" value="Resolv_N"/>
</dbReference>
<dbReference type="InterPro" id="IPR038109">
    <property type="entry name" value="DNA_bind_recomb_sf"/>
</dbReference>
<organism evidence="5 6">
    <name type="scientific">Tolypothrix tenuis PCC 7101</name>
    <dbReference type="NCBI Taxonomy" id="231146"/>
    <lineage>
        <taxon>Bacteria</taxon>
        <taxon>Bacillati</taxon>
        <taxon>Cyanobacteriota</taxon>
        <taxon>Cyanophyceae</taxon>
        <taxon>Nostocales</taxon>
        <taxon>Tolypothrichaceae</taxon>
        <taxon>Tolypothrix</taxon>
    </lineage>
</organism>
<dbReference type="Pfam" id="PF07508">
    <property type="entry name" value="Recombinase"/>
    <property type="match status" value="1"/>
</dbReference>
<protein>
    <submittedName>
        <fullName evidence="5">Resolvase domain-containing protein</fullName>
    </submittedName>
</protein>
<dbReference type="PANTHER" id="PTHR30461">
    <property type="entry name" value="DNA-INVERTASE FROM LAMBDOID PROPHAGE"/>
    <property type="match status" value="1"/>
</dbReference>
<proteinExistence type="predicted"/>
<dbReference type="SUPFAM" id="SSF53041">
    <property type="entry name" value="Resolvase-like"/>
    <property type="match status" value="1"/>
</dbReference>
<dbReference type="EMBL" id="AP018248">
    <property type="protein sequence ID" value="BAZ02560.1"/>
    <property type="molecule type" value="Genomic_DNA"/>
</dbReference>
<accession>A0A1Z4NA23</accession>
<evidence type="ECO:0000313" key="5">
    <source>
        <dbReference type="EMBL" id="BAZ02560.1"/>
    </source>
</evidence>
<reference evidence="5 6" key="1">
    <citation type="submission" date="2017-06" db="EMBL/GenBank/DDBJ databases">
        <title>Genome sequencing of cyanobaciteial culture collection at National Institute for Environmental Studies (NIES).</title>
        <authorList>
            <person name="Hirose Y."/>
            <person name="Shimura Y."/>
            <person name="Fujisawa T."/>
            <person name="Nakamura Y."/>
            <person name="Kawachi M."/>
        </authorList>
    </citation>
    <scope>NUCLEOTIDE SEQUENCE [LARGE SCALE GENOMIC DNA]</scope>
    <source>
        <strain evidence="5 6">NIES-37</strain>
    </source>
</reference>
<name>A0A1Z4NA23_9CYAN</name>
<keyword evidence="2" id="KW-0233">DNA recombination</keyword>
<dbReference type="CDD" id="cd03768">
    <property type="entry name" value="SR_ResInv"/>
    <property type="match status" value="1"/>
</dbReference>
<dbReference type="NCBIfam" id="NF041201">
    <property type="entry name" value="recomb_XisF"/>
    <property type="match status" value="1"/>
</dbReference>
<feature type="domain" description="Recombinase" evidence="4">
    <location>
        <begin position="145"/>
        <end position="263"/>
    </location>
</feature>
<dbReference type="Gene3D" id="3.40.50.1390">
    <property type="entry name" value="Resolvase, N-terminal catalytic domain"/>
    <property type="match status" value="1"/>
</dbReference>
<dbReference type="InterPro" id="IPR050639">
    <property type="entry name" value="SSR_resolvase"/>
</dbReference>
<evidence type="ECO:0000313" key="6">
    <source>
        <dbReference type="Proteomes" id="UP000218785"/>
    </source>
</evidence>
<dbReference type="PROSITE" id="PS51737">
    <property type="entry name" value="RECOMBINASE_DNA_BIND"/>
    <property type="match status" value="1"/>
</dbReference>
<sequence>MRVGYVRVSKFEQRDALTQQTARIEKASCSLIFSDIESGRSDSRKNFNKMLAMCREGQIKEIVITRIDRLGRSVMTIAKTIALLEKLNIKLVILDAPVEDASSPFGWFSLNQMAGLAEFESRLLQSRVNHGLEHFREQNKAYQPPFGFARVDGKYVADLTIHQPSGKTNWAIAQEIIQYFLSEKTSLRNTIQHFIKEFNIQFSPPGLRSWLLNPVLRGHTRYNVKFNRVNPEKWDIRENTHQPLISKEVYQQIETRLRENQRLWGRNFEGATQTDIGARLLSGQIICGSCGGKCYVHDAKRSMGLRCKRRRVYGETACSNRTAVSLLKVVDAVDAALTTRAIKLRDYVVSNQPSNQDTPEIIELKSRLEVLRKLPRDSIIEEAIDRTVVKIQQLQQQNIQFAFVGASLQKELIDSFGDVEFLEVMPDETKKDLYKKFVKEVKVLNGNVIAVLLVEILR</sequence>
<evidence type="ECO:0000256" key="2">
    <source>
        <dbReference type="ARBA" id="ARBA00023172"/>
    </source>
</evidence>
<dbReference type="AlphaFoldDB" id="A0A1Z4NA23"/>
<gene>
    <name evidence="5" type="ORF">NIES37_65730</name>
</gene>
<dbReference type="InterPro" id="IPR036162">
    <property type="entry name" value="Resolvase-like_N_sf"/>
</dbReference>
<dbReference type="InterPro" id="IPR025827">
    <property type="entry name" value="Zn_ribbon_recom_dom"/>
</dbReference>
<evidence type="ECO:0000259" key="3">
    <source>
        <dbReference type="PROSITE" id="PS51736"/>
    </source>
</evidence>
<dbReference type="Pfam" id="PF13408">
    <property type="entry name" value="Zn_ribbon_recom"/>
    <property type="match status" value="1"/>
</dbReference>
<dbReference type="Gene3D" id="3.90.1750.20">
    <property type="entry name" value="Putative Large Serine Recombinase, Chain B, Domain 2"/>
    <property type="match status" value="1"/>
</dbReference>
<dbReference type="RefSeq" id="WP_096582871.1">
    <property type="nucleotide sequence ID" value="NZ_CAWNJS010000001.1"/>
</dbReference>